<evidence type="ECO:0000313" key="4">
    <source>
        <dbReference type="Proteomes" id="UP000054097"/>
    </source>
</evidence>
<reference evidence="4" key="2">
    <citation type="submission" date="2015-01" db="EMBL/GenBank/DDBJ databases">
        <title>Evolutionary Origins and Diversification of the Mycorrhizal Mutualists.</title>
        <authorList>
            <consortium name="DOE Joint Genome Institute"/>
            <consortium name="Mycorrhizal Genomics Consortium"/>
            <person name="Kohler A."/>
            <person name="Kuo A."/>
            <person name="Nagy L.G."/>
            <person name="Floudas D."/>
            <person name="Copeland A."/>
            <person name="Barry K.W."/>
            <person name="Cichocki N."/>
            <person name="Veneault-Fourrey C."/>
            <person name="LaButti K."/>
            <person name="Lindquist E.A."/>
            <person name="Lipzen A."/>
            <person name="Lundell T."/>
            <person name="Morin E."/>
            <person name="Murat C."/>
            <person name="Riley R."/>
            <person name="Ohm R."/>
            <person name="Sun H."/>
            <person name="Tunlid A."/>
            <person name="Henrissat B."/>
            <person name="Grigoriev I.V."/>
            <person name="Hibbett D.S."/>
            <person name="Martin F."/>
        </authorList>
    </citation>
    <scope>NUCLEOTIDE SEQUENCE [LARGE SCALE GENOMIC DNA]</scope>
    <source>
        <strain evidence="4">MAFF 305830</strain>
    </source>
</reference>
<dbReference type="Proteomes" id="UP000054097">
    <property type="component" value="Unassembled WGS sequence"/>
</dbReference>
<protein>
    <submittedName>
        <fullName evidence="3">Uncharacterized protein</fullName>
    </submittedName>
</protein>
<feature type="transmembrane region" description="Helical" evidence="2">
    <location>
        <begin position="6"/>
        <end position="26"/>
    </location>
</feature>
<evidence type="ECO:0000313" key="3">
    <source>
        <dbReference type="EMBL" id="KIM25413.1"/>
    </source>
</evidence>
<accession>A0A0C2WG64</accession>
<evidence type="ECO:0000256" key="1">
    <source>
        <dbReference type="SAM" id="MobiDB-lite"/>
    </source>
</evidence>
<reference evidence="3 4" key="1">
    <citation type="submission" date="2014-04" db="EMBL/GenBank/DDBJ databases">
        <authorList>
            <consortium name="DOE Joint Genome Institute"/>
            <person name="Kuo A."/>
            <person name="Zuccaro A."/>
            <person name="Kohler A."/>
            <person name="Nagy L.G."/>
            <person name="Floudas D."/>
            <person name="Copeland A."/>
            <person name="Barry K.W."/>
            <person name="Cichocki N."/>
            <person name="Veneault-Fourrey C."/>
            <person name="LaButti K."/>
            <person name="Lindquist E.A."/>
            <person name="Lipzen A."/>
            <person name="Lundell T."/>
            <person name="Morin E."/>
            <person name="Murat C."/>
            <person name="Sun H."/>
            <person name="Tunlid A."/>
            <person name="Henrissat B."/>
            <person name="Grigoriev I.V."/>
            <person name="Hibbett D.S."/>
            <person name="Martin F."/>
            <person name="Nordberg H.P."/>
            <person name="Cantor M.N."/>
            <person name="Hua S.X."/>
        </authorList>
    </citation>
    <scope>NUCLEOTIDE SEQUENCE [LARGE SCALE GENOMIC DNA]</scope>
    <source>
        <strain evidence="3 4">MAFF 305830</strain>
    </source>
</reference>
<gene>
    <name evidence="3" type="ORF">M408DRAFT_26200</name>
</gene>
<evidence type="ECO:0000256" key="2">
    <source>
        <dbReference type="SAM" id="Phobius"/>
    </source>
</evidence>
<sequence>MISYTSEIVVGSAMIAVLGAATYTVYRAVEQRITERQPITPLQRAASAFYAETWGKQWPQLEDTIYKTEIDDGTGSVDDDEIYGLADKLFIPPHLKYRYFTKIRHLKTTLHIDPGKVADDVLVVREEYETLRRVLEDDFKNLRSIVVTGHPGIDKSTFLLHLLLHRLEKKLPTAVQFGARNYFIFDKQGAKVNSLDYRDPRLGECWGLTNGNNDILQLCETFRKVAKRVILVSPPEHLPSVPEIAAIAKERRKVEPSYDPSSTLSLVRKWGPSTRNIIRSMEFAARERVDPIEKEAKDASRDRSLRTS</sequence>
<organism evidence="3 4">
    <name type="scientific">Serendipita vermifera MAFF 305830</name>
    <dbReference type="NCBI Taxonomy" id="933852"/>
    <lineage>
        <taxon>Eukaryota</taxon>
        <taxon>Fungi</taxon>
        <taxon>Dikarya</taxon>
        <taxon>Basidiomycota</taxon>
        <taxon>Agaricomycotina</taxon>
        <taxon>Agaricomycetes</taxon>
        <taxon>Sebacinales</taxon>
        <taxon>Serendipitaceae</taxon>
        <taxon>Serendipita</taxon>
    </lineage>
</organism>
<proteinExistence type="predicted"/>
<dbReference type="EMBL" id="KN824314">
    <property type="protein sequence ID" value="KIM25413.1"/>
    <property type="molecule type" value="Genomic_DNA"/>
</dbReference>
<dbReference type="AlphaFoldDB" id="A0A0C2WG64"/>
<keyword evidence="2" id="KW-0812">Transmembrane</keyword>
<dbReference type="OrthoDB" id="19861at2759"/>
<keyword evidence="4" id="KW-1185">Reference proteome</keyword>
<name>A0A0C2WG64_SERVB</name>
<feature type="region of interest" description="Disordered" evidence="1">
    <location>
        <begin position="289"/>
        <end position="308"/>
    </location>
</feature>
<keyword evidence="2" id="KW-0472">Membrane</keyword>
<dbReference type="HOGENOM" id="CLU_903638_0_0_1"/>
<keyword evidence="2" id="KW-1133">Transmembrane helix</keyword>